<dbReference type="SUPFAM" id="SSF111369">
    <property type="entry name" value="HlyD-like secretion proteins"/>
    <property type="match status" value="1"/>
</dbReference>
<dbReference type="InterPro" id="IPR058625">
    <property type="entry name" value="MdtA-like_BSH"/>
</dbReference>
<feature type="domain" description="Multidrug resistance protein MdtA-like beta-barrel" evidence="6">
    <location>
        <begin position="223"/>
        <end position="308"/>
    </location>
</feature>
<evidence type="ECO:0000313" key="9">
    <source>
        <dbReference type="Proteomes" id="UP000603352"/>
    </source>
</evidence>
<dbReference type="InterPro" id="IPR058624">
    <property type="entry name" value="MdtA-like_HH"/>
</dbReference>
<dbReference type="Pfam" id="PF25876">
    <property type="entry name" value="HH_MFP_RND"/>
    <property type="match status" value="1"/>
</dbReference>
<dbReference type="Pfam" id="PF25967">
    <property type="entry name" value="RND-MFP_C"/>
    <property type="match status" value="1"/>
</dbReference>
<dbReference type="InterPro" id="IPR058627">
    <property type="entry name" value="MdtA-like_C"/>
</dbReference>
<keyword evidence="3" id="KW-0732">Signal</keyword>
<feature type="domain" description="Multidrug resistance protein MdtA-like barrel-sandwich hybrid" evidence="5">
    <location>
        <begin position="75"/>
        <end position="217"/>
    </location>
</feature>
<dbReference type="Gene3D" id="2.40.420.20">
    <property type="match status" value="1"/>
</dbReference>
<organism evidence="8 9">
    <name type="scientific">Tistrella bauzanensis</name>
    <dbReference type="NCBI Taxonomy" id="657419"/>
    <lineage>
        <taxon>Bacteria</taxon>
        <taxon>Pseudomonadati</taxon>
        <taxon>Pseudomonadota</taxon>
        <taxon>Alphaproteobacteria</taxon>
        <taxon>Geminicoccales</taxon>
        <taxon>Geminicoccaceae</taxon>
        <taxon>Tistrella</taxon>
    </lineage>
</organism>
<comment type="similarity">
    <text evidence="2">Belongs to the membrane fusion protein (MFP) (TC 8.A.1) family.</text>
</comment>
<dbReference type="PANTHER" id="PTHR30158">
    <property type="entry name" value="ACRA/E-RELATED COMPONENT OF DRUG EFFLUX TRANSPORTER"/>
    <property type="match status" value="1"/>
</dbReference>
<dbReference type="Gene3D" id="2.40.30.170">
    <property type="match status" value="1"/>
</dbReference>
<evidence type="ECO:0000259" key="5">
    <source>
        <dbReference type="Pfam" id="PF25917"/>
    </source>
</evidence>
<accession>A0ABQ1J404</accession>
<dbReference type="Pfam" id="PF25944">
    <property type="entry name" value="Beta-barrel_RND"/>
    <property type="match status" value="1"/>
</dbReference>
<feature type="domain" description="Multidrug resistance protein MdtA-like alpha-helical hairpin" evidence="4">
    <location>
        <begin position="115"/>
        <end position="185"/>
    </location>
</feature>
<evidence type="ECO:0000256" key="1">
    <source>
        <dbReference type="ARBA" id="ARBA00004196"/>
    </source>
</evidence>
<evidence type="ECO:0000259" key="6">
    <source>
        <dbReference type="Pfam" id="PF25944"/>
    </source>
</evidence>
<dbReference type="RefSeq" id="WP_188581739.1">
    <property type="nucleotide sequence ID" value="NZ_BMDZ01000071.1"/>
</dbReference>
<gene>
    <name evidence="8" type="ORF">GCM10011505_42770</name>
</gene>
<evidence type="ECO:0000259" key="4">
    <source>
        <dbReference type="Pfam" id="PF25876"/>
    </source>
</evidence>
<dbReference type="Gene3D" id="1.10.287.470">
    <property type="entry name" value="Helix hairpin bin"/>
    <property type="match status" value="1"/>
</dbReference>
<dbReference type="EMBL" id="BMDZ01000071">
    <property type="protein sequence ID" value="GGB57324.1"/>
    <property type="molecule type" value="Genomic_DNA"/>
</dbReference>
<dbReference type="Proteomes" id="UP000603352">
    <property type="component" value="Unassembled WGS sequence"/>
</dbReference>
<feature type="domain" description="Multidrug resistance protein MdtA-like C-terminal permuted SH3" evidence="7">
    <location>
        <begin position="314"/>
        <end position="372"/>
    </location>
</feature>
<comment type="caution">
    <text evidence="8">The sequence shown here is derived from an EMBL/GenBank/DDBJ whole genome shotgun (WGS) entry which is preliminary data.</text>
</comment>
<feature type="chain" id="PRO_5046258770" evidence="3">
    <location>
        <begin position="27"/>
        <end position="399"/>
    </location>
</feature>
<dbReference type="PROSITE" id="PS51257">
    <property type="entry name" value="PROKAR_LIPOPROTEIN"/>
    <property type="match status" value="1"/>
</dbReference>
<evidence type="ECO:0000256" key="2">
    <source>
        <dbReference type="ARBA" id="ARBA00009477"/>
    </source>
</evidence>
<dbReference type="Gene3D" id="2.40.50.100">
    <property type="match status" value="1"/>
</dbReference>
<keyword evidence="9" id="KW-1185">Reference proteome</keyword>
<proteinExistence type="inferred from homology"/>
<dbReference type="InterPro" id="IPR006143">
    <property type="entry name" value="RND_pump_MFP"/>
</dbReference>
<protein>
    <submittedName>
        <fullName evidence="8">Hemolysin D</fullName>
    </submittedName>
</protein>
<reference evidence="9" key="1">
    <citation type="journal article" date="2019" name="Int. J. Syst. Evol. Microbiol.">
        <title>The Global Catalogue of Microorganisms (GCM) 10K type strain sequencing project: providing services to taxonomists for standard genome sequencing and annotation.</title>
        <authorList>
            <consortium name="The Broad Institute Genomics Platform"/>
            <consortium name="The Broad Institute Genome Sequencing Center for Infectious Disease"/>
            <person name="Wu L."/>
            <person name="Ma J."/>
        </authorList>
    </citation>
    <scope>NUCLEOTIDE SEQUENCE [LARGE SCALE GENOMIC DNA]</scope>
    <source>
        <strain evidence="9">CGMCC 1.10188</strain>
    </source>
</reference>
<evidence type="ECO:0000256" key="3">
    <source>
        <dbReference type="SAM" id="SignalP"/>
    </source>
</evidence>
<dbReference type="Pfam" id="PF25917">
    <property type="entry name" value="BSH_RND"/>
    <property type="match status" value="1"/>
</dbReference>
<dbReference type="InterPro" id="IPR058626">
    <property type="entry name" value="MdtA-like_b-barrel"/>
</dbReference>
<evidence type="ECO:0000313" key="8">
    <source>
        <dbReference type="EMBL" id="GGB57324.1"/>
    </source>
</evidence>
<evidence type="ECO:0000259" key="7">
    <source>
        <dbReference type="Pfam" id="PF25967"/>
    </source>
</evidence>
<sequence>MVRFRFGRRSGRAGPAVVLSTIAALALVACDAAESNAPQQGAGQAPPPPQVTVTEVAPRNLPLNFEYAGRVAGSRSVEVRARVPGILLERTYMEGARVEAGDLLFRIDPDTYQATLAQAEAAVAEARANLAKAERDWSRGSKLFSQNAISASERDQLLSARDLARASLASAEAGLKTATINLAYTEVRAPIDGVTSIEQVSEGSLVGTGSSDSLLTTITRLDPVYINFSVPDDERMRQRRLIAANGAGDNARLDVAVALDGIAEPLRGEVNFSDSTIDPATGTVRLRAVVDNPQEVLMPGQFVRVQLEGMTLENALAVPQMSVQQGPNGTFVYVIKDNGQAEARPVVLGPTVGDEWVVEQGLKAGDDVVVEGSVKVRPGAPVRVATDAKPAAAGAEGGA</sequence>
<feature type="signal peptide" evidence="3">
    <location>
        <begin position="1"/>
        <end position="26"/>
    </location>
</feature>
<name>A0ABQ1J404_9PROT</name>
<comment type="subcellular location">
    <subcellularLocation>
        <location evidence="1">Cell envelope</location>
    </subcellularLocation>
</comment>
<dbReference type="NCBIfam" id="TIGR01730">
    <property type="entry name" value="RND_mfp"/>
    <property type="match status" value="1"/>
</dbReference>